<keyword evidence="1" id="KW-0812">Transmembrane</keyword>
<comment type="caution">
    <text evidence="2">The sequence shown here is derived from an EMBL/GenBank/DDBJ whole genome shotgun (WGS) entry which is preliminary data.</text>
</comment>
<gene>
    <name evidence="2" type="ORF">BF93_00920</name>
</gene>
<dbReference type="PATRIC" id="fig|396014.3.peg.2222"/>
<sequence length="138" mass="15249">MSTDPAPDRPTRRRQTMTPGARYGMRFGWGMGLYAVTLVLALILRNHGVEGWLPMLLTLPSVGIITWALVAYYRESDEFAQRKLGESFVFAFAIGVPILLVLGLLEAFGGPHLSGMIAFVVMMAAWMIGSIVSAIRYR</sequence>
<reference evidence="2 3" key="1">
    <citation type="submission" date="2014-02" db="EMBL/GenBank/DDBJ databases">
        <title>Genome sequence of Brachybacterium phenoliresistens strain W13A50.</title>
        <authorList>
            <person name="Wang X."/>
        </authorList>
    </citation>
    <scope>NUCLEOTIDE SEQUENCE [LARGE SCALE GENOMIC DNA]</scope>
    <source>
        <strain evidence="2 3">W13A50</strain>
    </source>
</reference>
<evidence type="ECO:0000256" key="1">
    <source>
        <dbReference type="SAM" id="Phobius"/>
    </source>
</evidence>
<keyword evidence="1" id="KW-0472">Membrane</keyword>
<feature type="transmembrane region" description="Helical" evidence="1">
    <location>
        <begin position="51"/>
        <end position="72"/>
    </location>
</feature>
<name>Z9JT65_9MICO</name>
<dbReference type="EMBL" id="JDYK01000010">
    <property type="protein sequence ID" value="EWS80957.1"/>
    <property type="molecule type" value="Genomic_DNA"/>
</dbReference>
<protein>
    <submittedName>
        <fullName evidence="2">Uncharacterized protein</fullName>
    </submittedName>
</protein>
<feature type="transmembrane region" description="Helical" evidence="1">
    <location>
        <begin position="117"/>
        <end position="137"/>
    </location>
</feature>
<proteinExistence type="predicted"/>
<dbReference type="AlphaFoldDB" id="Z9JT65"/>
<dbReference type="OrthoDB" id="4794183at2"/>
<accession>Z9JT65</accession>
<evidence type="ECO:0000313" key="3">
    <source>
        <dbReference type="Proteomes" id="UP000023067"/>
    </source>
</evidence>
<dbReference type="Proteomes" id="UP000023067">
    <property type="component" value="Unassembled WGS sequence"/>
</dbReference>
<dbReference type="eggNOG" id="ENOG5033DEP">
    <property type="taxonomic scope" value="Bacteria"/>
</dbReference>
<dbReference type="STRING" id="396014.BF93_00920"/>
<keyword evidence="3" id="KW-1185">Reference proteome</keyword>
<keyword evidence="1" id="KW-1133">Transmembrane helix</keyword>
<organism evidence="2 3">
    <name type="scientific">Brachybacterium phenoliresistens</name>
    <dbReference type="NCBI Taxonomy" id="396014"/>
    <lineage>
        <taxon>Bacteria</taxon>
        <taxon>Bacillati</taxon>
        <taxon>Actinomycetota</taxon>
        <taxon>Actinomycetes</taxon>
        <taxon>Micrococcales</taxon>
        <taxon>Dermabacteraceae</taxon>
        <taxon>Brachybacterium</taxon>
    </lineage>
</organism>
<dbReference type="HOGENOM" id="CLU_121976_1_0_11"/>
<dbReference type="RefSeq" id="WP_051486859.1">
    <property type="nucleotide sequence ID" value="NZ_KK069995.1"/>
</dbReference>
<feature type="transmembrane region" description="Helical" evidence="1">
    <location>
        <begin position="84"/>
        <end position="105"/>
    </location>
</feature>
<feature type="transmembrane region" description="Helical" evidence="1">
    <location>
        <begin position="23"/>
        <end position="45"/>
    </location>
</feature>
<evidence type="ECO:0000313" key="2">
    <source>
        <dbReference type="EMBL" id="EWS80957.1"/>
    </source>
</evidence>